<protein>
    <recommendedName>
        <fullName evidence="6">3'(2'),5'-bisphosphate nucleotidase CysQ</fullName>
        <ecNumber evidence="6">3.1.3.7</ecNumber>
    </recommendedName>
    <alternativeName>
        <fullName evidence="6">3'(2'),5-bisphosphonucleoside 3'(2')-phosphohydrolase</fullName>
    </alternativeName>
    <alternativeName>
        <fullName evidence="6">3'-phosphoadenosine 5'-phosphate phosphatase</fullName>
        <shortName evidence="6">PAP phosphatase</shortName>
    </alternativeName>
</protein>
<accession>A0A8J2UBT8</accession>
<dbReference type="PROSITE" id="PS00630">
    <property type="entry name" value="IMP_2"/>
    <property type="match status" value="1"/>
</dbReference>
<keyword evidence="4 6" id="KW-0378">Hydrolase</keyword>
<evidence type="ECO:0000256" key="4">
    <source>
        <dbReference type="ARBA" id="ARBA00022801"/>
    </source>
</evidence>
<keyword evidence="6 7" id="KW-0479">Metal-binding</keyword>
<evidence type="ECO:0000256" key="6">
    <source>
        <dbReference type="HAMAP-Rule" id="MF_02095"/>
    </source>
</evidence>
<dbReference type="PANTHER" id="PTHR43028:SF5">
    <property type="entry name" value="3'(2'),5'-BISPHOSPHATE NUCLEOTIDASE 1"/>
    <property type="match status" value="1"/>
</dbReference>
<evidence type="ECO:0000313" key="8">
    <source>
        <dbReference type="EMBL" id="GGA93740.1"/>
    </source>
</evidence>
<feature type="binding site" evidence="6">
    <location>
        <position position="75"/>
    </location>
    <ligand>
        <name>substrate</name>
    </ligand>
</feature>
<keyword evidence="2 6" id="KW-1003">Cell membrane</keyword>
<feature type="binding site" evidence="7">
    <location>
        <position position="97"/>
    </location>
    <ligand>
        <name>Mg(2+)</name>
        <dbReference type="ChEBI" id="CHEBI:18420"/>
        <label>1</label>
        <note>catalytic</note>
    </ligand>
</feature>
<dbReference type="CDD" id="cd01638">
    <property type="entry name" value="CysQ"/>
    <property type="match status" value="1"/>
</dbReference>
<dbReference type="EMBL" id="BMJC01000002">
    <property type="protein sequence ID" value="GGA93740.1"/>
    <property type="molecule type" value="Genomic_DNA"/>
</dbReference>
<evidence type="ECO:0000256" key="3">
    <source>
        <dbReference type="ARBA" id="ARBA00022519"/>
    </source>
</evidence>
<dbReference type="GO" id="GO:0000103">
    <property type="term" value="P:sulfate assimilation"/>
    <property type="evidence" value="ECO:0007669"/>
    <property type="project" value="TreeGrafter"/>
</dbReference>
<dbReference type="NCBIfam" id="TIGR01331">
    <property type="entry name" value="bisphos_cysQ"/>
    <property type="match status" value="1"/>
</dbReference>
<dbReference type="PRINTS" id="PR00377">
    <property type="entry name" value="IMPHPHTASES"/>
</dbReference>
<evidence type="ECO:0000256" key="5">
    <source>
        <dbReference type="ARBA" id="ARBA00023136"/>
    </source>
</evidence>
<comment type="similarity">
    <text evidence="1 6">Belongs to the inositol monophosphatase superfamily. CysQ family.</text>
</comment>
<feature type="binding site" evidence="7">
    <location>
        <position position="75"/>
    </location>
    <ligand>
        <name>Mg(2+)</name>
        <dbReference type="ChEBI" id="CHEBI:18420"/>
        <label>1</label>
        <note>catalytic</note>
    </ligand>
</feature>
<organism evidence="8 9">
    <name type="scientific">Puia dinghuensis</name>
    <dbReference type="NCBI Taxonomy" id="1792502"/>
    <lineage>
        <taxon>Bacteria</taxon>
        <taxon>Pseudomonadati</taxon>
        <taxon>Bacteroidota</taxon>
        <taxon>Chitinophagia</taxon>
        <taxon>Chitinophagales</taxon>
        <taxon>Chitinophagaceae</taxon>
        <taxon>Puia</taxon>
    </lineage>
</organism>
<keyword evidence="5 6" id="KW-0472">Membrane</keyword>
<dbReference type="HAMAP" id="MF_02095">
    <property type="entry name" value="CysQ"/>
    <property type="match status" value="1"/>
</dbReference>
<feature type="binding site" evidence="6">
    <location>
        <position position="95"/>
    </location>
    <ligand>
        <name>Mg(2+)</name>
        <dbReference type="ChEBI" id="CHEBI:18420"/>
        <label>2</label>
    </ligand>
</feature>
<dbReference type="EC" id="3.1.3.7" evidence="6"/>
<feature type="binding site" evidence="6">
    <location>
        <position position="98"/>
    </location>
    <ligand>
        <name>Mg(2+)</name>
        <dbReference type="ChEBI" id="CHEBI:18420"/>
        <label>2</label>
    </ligand>
</feature>
<dbReference type="AlphaFoldDB" id="A0A8J2UBT8"/>
<feature type="binding site" evidence="7">
    <location>
        <position position="95"/>
    </location>
    <ligand>
        <name>Mg(2+)</name>
        <dbReference type="ChEBI" id="CHEBI:18420"/>
        <label>1</label>
        <note>catalytic</note>
    </ligand>
</feature>
<evidence type="ECO:0000256" key="1">
    <source>
        <dbReference type="ARBA" id="ARBA00005289"/>
    </source>
</evidence>
<dbReference type="GO" id="GO:0046854">
    <property type="term" value="P:phosphatidylinositol phosphate biosynthetic process"/>
    <property type="evidence" value="ECO:0007669"/>
    <property type="project" value="InterPro"/>
</dbReference>
<evidence type="ECO:0000313" key="9">
    <source>
        <dbReference type="Proteomes" id="UP000607559"/>
    </source>
</evidence>
<comment type="catalytic activity">
    <reaction evidence="6">
        <text>adenosine 3',5'-bisphosphate + H2O = AMP + phosphate</text>
        <dbReference type="Rhea" id="RHEA:10040"/>
        <dbReference type="ChEBI" id="CHEBI:15377"/>
        <dbReference type="ChEBI" id="CHEBI:43474"/>
        <dbReference type="ChEBI" id="CHEBI:58343"/>
        <dbReference type="ChEBI" id="CHEBI:456215"/>
        <dbReference type="EC" id="3.1.3.7"/>
    </reaction>
</comment>
<dbReference type="Gene3D" id="3.40.190.80">
    <property type="match status" value="1"/>
</dbReference>
<reference evidence="8" key="1">
    <citation type="journal article" date="2014" name="Int. J. Syst. Evol. Microbiol.">
        <title>Complete genome sequence of Corynebacterium casei LMG S-19264T (=DSM 44701T), isolated from a smear-ripened cheese.</title>
        <authorList>
            <consortium name="US DOE Joint Genome Institute (JGI-PGF)"/>
            <person name="Walter F."/>
            <person name="Albersmeier A."/>
            <person name="Kalinowski J."/>
            <person name="Ruckert C."/>
        </authorList>
    </citation>
    <scope>NUCLEOTIDE SEQUENCE</scope>
    <source>
        <strain evidence="8">CGMCC 1.15448</strain>
    </source>
</reference>
<dbReference type="InterPro" id="IPR050725">
    <property type="entry name" value="CysQ/Inositol_MonoPase"/>
</dbReference>
<dbReference type="GO" id="GO:0008441">
    <property type="term" value="F:3'(2'),5'-bisphosphate nucleotidase activity"/>
    <property type="evidence" value="ECO:0007669"/>
    <property type="project" value="UniProtKB-UniRule"/>
</dbReference>
<comment type="function">
    <text evidence="6">Converts adenosine-3',5'-bisphosphate (PAP) to AMP.</text>
</comment>
<dbReference type="InterPro" id="IPR020550">
    <property type="entry name" value="Inositol_monophosphatase_CS"/>
</dbReference>
<feature type="binding site" evidence="6">
    <location>
        <position position="95"/>
    </location>
    <ligand>
        <name>Mg(2+)</name>
        <dbReference type="ChEBI" id="CHEBI:18420"/>
        <label>1</label>
    </ligand>
</feature>
<name>A0A8J2UBT8_9BACT</name>
<evidence type="ECO:0000256" key="7">
    <source>
        <dbReference type="PIRSR" id="PIRSR600760-2"/>
    </source>
</evidence>
<proteinExistence type="inferred from homology"/>
<feature type="binding site" evidence="6">
    <location>
        <begin position="97"/>
        <end position="100"/>
    </location>
    <ligand>
        <name>substrate</name>
    </ligand>
</feature>
<dbReference type="Proteomes" id="UP000607559">
    <property type="component" value="Unassembled WGS sequence"/>
</dbReference>
<evidence type="ECO:0000256" key="2">
    <source>
        <dbReference type="ARBA" id="ARBA00022475"/>
    </source>
</evidence>
<reference evidence="8" key="2">
    <citation type="submission" date="2020-09" db="EMBL/GenBank/DDBJ databases">
        <authorList>
            <person name="Sun Q."/>
            <person name="Zhou Y."/>
        </authorList>
    </citation>
    <scope>NUCLEOTIDE SEQUENCE</scope>
    <source>
        <strain evidence="8">CGMCC 1.15448</strain>
    </source>
</reference>
<dbReference type="RefSeq" id="WP_188930475.1">
    <property type="nucleotide sequence ID" value="NZ_BMJC01000002.1"/>
</dbReference>
<keyword evidence="3" id="KW-0997">Cell inner membrane</keyword>
<feature type="binding site" evidence="6">
    <location>
        <position position="97"/>
    </location>
    <ligand>
        <name>Mg(2+)</name>
        <dbReference type="ChEBI" id="CHEBI:18420"/>
        <label>1</label>
    </ligand>
</feature>
<dbReference type="GO" id="GO:0050427">
    <property type="term" value="P:3'-phosphoadenosine 5'-phosphosulfate metabolic process"/>
    <property type="evidence" value="ECO:0007669"/>
    <property type="project" value="TreeGrafter"/>
</dbReference>
<keyword evidence="6 7" id="KW-0460">Magnesium</keyword>
<dbReference type="PANTHER" id="PTHR43028">
    <property type="entry name" value="3'(2'),5'-BISPHOSPHATE NUCLEOTIDASE 1"/>
    <property type="match status" value="1"/>
</dbReference>
<dbReference type="InterPro" id="IPR000760">
    <property type="entry name" value="Inositol_monophosphatase-like"/>
</dbReference>
<sequence length="267" mass="29732">MDKQDTHPLPPIAALQALAANAAKAILDIYYDETLISQVTFKQDASPLTLADKASHAILVEGLKTLTPDIPVMSEESAVLPYEERKHWEYFWCIDPLDGTKEFLQRSDEFTINIALVHHQQPVFGMIYVPVQRSCYYGSSREGTWRITSNGSPVRLHADNQAKDWTALGSRFHSSPEEQEMVKQYPISKTIAAGSALKFCLIAEGKAHFYYRHGPTMEWDTAAGQALVQFSGGKFTHPGGGAFLYNKESPLNGSFICSIDPSKEYTP</sequence>
<comment type="cofactor">
    <cofactor evidence="6 7">
        <name>Mg(2+)</name>
        <dbReference type="ChEBI" id="CHEBI:18420"/>
    </cofactor>
</comment>
<dbReference type="GO" id="GO:0000287">
    <property type="term" value="F:magnesium ion binding"/>
    <property type="evidence" value="ECO:0007669"/>
    <property type="project" value="UniProtKB-UniRule"/>
</dbReference>
<dbReference type="Gene3D" id="3.30.540.10">
    <property type="entry name" value="Fructose-1,6-Bisphosphatase, subunit A, domain 1"/>
    <property type="match status" value="1"/>
</dbReference>
<gene>
    <name evidence="6 8" type="primary">cysQ</name>
    <name evidence="8" type="ORF">GCM10011511_16290</name>
</gene>
<dbReference type="Pfam" id="PF00459">
    <property type="entry name" value="Inositol_P"/>
    <property type="match status" value="1"/>
</dbReference>
<comment type="subcellular location">
    <subcellularLocation>
        <location evidence="6">Cell membrane</location>
        <topology evidence="6">Peripheral membrane protein</topology>
        <orientation evidence="6">Cytoplasmic side</orientation>
    </subcellularLocation>
</comment>
<dbReference type="GO" id="GO:0005886">
    <property type="term" value="C:plasma membrane"/>
    <property type="evidence" value="ECO:0007669"/>
    <property type="project" value="UniProtKB-SubCell"/>
</dbReference>
<comment type="caution">
    <text evidence="8">The sequence shown here is derived from an EMBL/GenBank/DDBJ whole genome shotgun (WGS) entry which is preliminary data.</text>
</comment>
<dbReference type="InterPro" id="IPR006240">
    <property type="entry name" value="CysQ"/>
</dbReference>
<feature type="binding site" evidence="6">
    <location>
        <position position="220"/>
    </location>
    <ligand>
        <name>substrate</name>
    </ligand>
</feature>
<dbReference type="SUPFAM" id="SSF56655">
    <property type="entry name" value="Carbohydrate phosphatase"/>
    <property type="match status" value="1"/>
</dbReference>
<feature type="binding site" evidence="7">
    <location>
        <position position="98"/>
    </location>
    <ligand>
        <name>Mg(2+)</name>
        <dbReference type="ChEBI" id="CHEBI:18420"/>
        <label>1</label>
        <note>catalytic</note>
    </ligand>
</feature>
<feature type="binding site" evidence="6 7">
    <location>
        <position position="220"/>
    </location>
    <ligand>
        <name>Mg(2+)</name>
        <dbReference type="ChEBI" id="CHEBI:18420"/>
        <label>2</label>
    </ligand>
</feature>
<feature type="binding site" evidence="6">
    <location>
        <position position="75"/>
    </location>
    <ligand>
        <name>Mg(2+)</name>
        <dbReference type="ChEBI" id="CHEBI:18420"/>
        <label>1</label>
    </ligand>
</feature>
<keyword evidence="9" id="KW-1185">Reference proteome</keyword>